<organism evidence="3 4">
    <name type="scientific">Galendromus occidentalis</name>
    <name type="common">western predatory mite</name>
    <dbReference type="NCBI Taxonomy" id="34638"/>
    <lineage>
        <taxon>Eukaryota</taxon>
        <taxon>Metazoa</taxon>
        <taxon>Ecdysozoa</taxon>
        <taxon>Arthropoda</taxon>
        <taxon>Chelicerata</taxon>
        <taxon>Arachnida</taxon>
        <taxon>Acari</taxon>
        <taxon>Parasitiformes</taxon>
        <taxon>Mesostigmata</taxon>
        <taxon>Gamasina</taxon>
        <taxon>Phytoseioidea</taxon>
        <taxon>Phytoseiidae</taxon>
        <taxon>Typhlodrominae</taxon>
        <taxon>Galendromus</taxon>
    </lineage>
</organism>
<name>A0AAJ7L2T3_9ACAR</name>
<dbReference type="RefSeq" id="XP_018493960.1">
    <property type="nucleotide sequence ID" value="XM_018638444.1"/>
</dbReference>
<dbReference type="KEGG" id="goe:108863823"/>
<evidence type="ECO:0000313" key="4">
    <source>
        <dbReference type="RefSeq" id="XP_018493960.1"/>
    </source>
</evidence>
<reference evidence="4" key="1">
    <citation type="submission" date="2025-08" db="UniProtKB">
        <authorList>
            <consortium name="RefSeq"/>
        </authorList>
    </citation>
    <scope>IDENTIFICATION</scope>
</reference>
<gene>
    <name evidence="4" type="primary">LOC108863823</name>
</gene>
<evidence type="ECO:0000259" key="2">
    <source>
        <dbReference type="Pfam" id="PF23309"/>
    </source>
</evidence>
<protein>
    <submittedName>
        <fullName evidence="4">Uncharacterized protein LOC108863823</fullName>
    </submittedName>
</protein>
<accession>A0AAJ7L2T3</accession>
<dbReference type="Pfam" id="PF23309">
    <property type="entry name" value="DUF7083"/>
    <property type="match status" value="1"/>
</dbReference>
<evidence type="ECO:0000256" key="1">
    <source>
        <dbReference type="SAM" id="MobiDB-lite"/>
    </source>
</evidence>
<feature type="compositionally biased region" description="Low complexity" evidence="1">
    <location>
        <begin position="231"/>
        <end position="240"/>
    </location>
</feature>
<dbReference type="Proteomes" id="UP000694867">
    <property type="component" value="Unplaced"/>
</dbReference>
<sequence length="328" mass="36849">MSKDDDTTFSDAKSDQDLQGILASMARAIRQMAERQSKQEAATSSTVQNTALLLGTFLYDPDQDPTYKNWFARNRSILEESSSVEKLRSQLLLKALGPNEYSRLLSRLSPARPEEKDYAELVELLTKVFGPSKSVLRRRHDILCQAAPLSASSNPEEIIDWANLKGDQFEFGSMDVEKFKIFLAINYAAGPSFKTLRSIMLKAVDDRPELTVAELREVLIRFAARTRDSTSDNSVDQSSSIKQVHKKLTRQSPKPHSEPRPQGTYRQNSTCGGCGGDHTRHSCEWRTAKCRRCGKKGHLASKENLSLGVSSLRATSRNRLITQHWEEA</sequence>
<dbReference type="GeneID" id="108863823"/>
<evidence type="ECO:0000313" key="3">
    <source>
        <dbReference type="Proteomes" id="UP000694867"/>
    </source>
</evidence>
<dbReference type="AlphaFoldDB" id="A0AAJ7L2T3"/>
<keyword evidence="3" id="KW-1185">Reference proteome</keyword>
<proteinExistence type="predicted"/>
<feature type="domain" description="DUF7083" evidence="2">
    <location>
        <begin position="54"/>
        <end position="130"/>
    </location>
</feature>
<dbReference type="InterPro" id="IPR055510">
    <property type="entry name" value="DUF7083"/>
</dbReference>
<feature type="region of interest" description="Disordered" evidence="1">
    <location>
        <begin position="230"/>
        <end position="278"/>
    </location>
</feature>